<evidence type="ECO:0000313" key="3">
    <source>
        <dbReference type="Proteomes" id="UP000475385"/>
    </source>
</evidence>
<feature type="region of interest" description="Disordered" evidence="1">
    <location>
        <begin position="104"/>
        <end position="125"/>
    </location>
</feature>
<sequence length="125" mass="13549">MIGPAPGTRIFLACGHTDMRRGMDGLAALVQQSFGADPFVGALWFFRGRRGRLVKCLWHDGQGLCLFAKRLEQGHFPWPVTSTGSVALSAAQASMLLEGIDWRNPQRTWRPSGAAPNSTGQAAQP</sequence>
<evidence type="ECO:0000256" key="1">
    <source>
        <dbReference type="SAM" id="MobiDB-lite"/>
    </source>
</evidence>
<dbReference type="EMBL" id="JAAIKB010000010">
    <property type="protein sequence ID" value="NGM22569.1"/>
    <property type="molecule type" value="Genomic_DNA"/>
</dbReference>
<dbReference type="RefSeq" id="WP_164696476.1">
    <property type="nucleotide sequence ID" value="NZ_JAAIKB010000010.1"/>
</dbReference>
<dbReference type="Pfam" id="PF05717">
    <property type="entry name" value="TnpB_IS66"/>
    <property type="match status" value="1"/>
</dbReference>
<gene>
    <name evidence="2" type="primary">tnpB</name>
    <name evidence="2" type="ORF">G3576_21315</name>
</gene>
<keyword evidence="3" id="KW-1185">Reference proteome</keyword>
<reference evidence="2 3" key="1">
    <citation type="submission" date="2020-02" db="EMBL/GenBank/DDBJ databases">
        <authorList>
            <person name="Kim H.M."/>
            <person name="Jeon C.O."/>
        </authorList>
    </citation>
    <scope>NUCLEOTIDE SEQUENCE [LARGE SCALE GENOMIC DNA]</scope>
    <source>
        <strain evidence="2 3">PeD5</strain>
    </source>
</reference>
<proteinExistence type="predicted"/>
<comment type="caution">
    <text evidence="2">The sequence shown here is derived from an EMBL/GenBank/DDBJ whole genome shotgun (WGS) entry which is preliminary data.</text>
</comment>
<protein>
    <submittedName>
        <fullName evidence="2">IS66 family insertion sequence element accessory protein TnpB</fullName>
    </submittedName>
</protein>
<name>A0A6M1LRD2_9PROT</name>
<dbReference type="NCBIfam" id="NF033819">
    <property type="entry name" value="IS66_TnpB"/>
    <property type="match status" value="1"/>
</dbReference>
<dbReference type="PANTHER" id="PTHR36455">
    <property type="match status" value="1"/>
</dbReference>
<accession>A0A6M1LRD2</accession>
<organism evidence="2 3">
    <name type="scientific">Falsiroseomonas algicola</name>
    <dbReference type="NCBI Taxonomy" id="2716930"/>
    <lineage>
        <taxon>Bacteria</taxon>
        <taxon>Pseudomonadati</taxon>
        <taxon>Pseudomonadota</taxon>
        <taxon>Alphaproteobacteria</taxon>
        <taxon>Acetobacterales</taxon>
        <taxon>Roseomonadaceae</taxon>
        <taxon>Falsiroseomonas</taxon>
    </lineage>
</organism>
<dbReference type="InterPro" id="IPR008878">
    <property type="entry name" value="Transposase_IS66_Orf2"/>
</dbReference>
<evidence type="ECO:0000313" key="2">
    <source>
        <dbReference type="EMBL" id="NGM22569.1"/>
    </source>
</evidence>
<reference evidence="2 3" key="2">
    <citation type="submission" date="2020-03" db="EMBL/GenBank/DDBJ databases">
        <title>Roseomonas stagni sp. nov., isolated from pond water in Japan.</title>
        <authorList>
            <person name="Furuhata K."/>
            <person name="Miyamoto H."/>
            <person name="Goto K."/>
        </authorList>
    </citation>
    <scope>NUCLEOTIDE SEQUENCE [LARGE SCALE GENOMIC DNA]</scope>
    <source>
        <strain evidence="2 3">PeD5</strain>
    </source>
</reference>
<dbReference type="PANTHER" id="PTHR36455:SF1">
    <property type="entry name" value="BLR8292 PROTEIN"/>
    <property type="match status" value="1"/>
</dbReference>
<feature type="compositionally biased region" description="Polar residues" evidence="1">
    <location>
        <begin position="105"/>
        <end position="125"/>
    </location>
</feature>
<dbReference type="AlphaFoldDB" id="A0A6M1LRD2"/>
<dbReference type="Proteomes" id="UP000475385">
    <property type="component" value="Unassembled WGS sequence"/>
</dbReference>